<feature type="transmembrane region" description="Helical" evidence="3">
    <location>
        <begin position="285"/>
        <end position="306"/>
    </location>
</feature>
<dbReference type="PANTHER" id="PTHR23500:SF437">
    <property type="entry name" value="OS02G0574500 PROTEIN"/>
    <property type="match status" value="1"/>
</dbReference>
<keyword evidence="3" id="KW-0472">Membrane</keyword>
<dbReference type="Gene3D" id="1.20.1250.20">
    <property type="entry name" value="MFS general substrate transporter like domains"/>
    <property type="match status" value="1"/>
</dbReference>
<evidence type="ECO:0000256" key="2">
    <source>
        <dbReference type="ARBA" id="ARBA00022448"/>
    </source>
</evidence>
<keyword evidence="3" id="KW-1133">Transmembrane helix</keyword>
<feature type="transmembrane region" description="Helical" evidence="3">
    <location>
        <begin position="386"/>
        <end position="408"/>
    </location>
</feature>
<dbReference type="GO" id="GO:0015144">
    <property type="term" value="F:carbohydrate transmembrane transporter activity"/>
    <property type="evidence" value="ECO:0007669"/>
    <property type="project" value="InterPro"/>
</dbReference>
<dbReference type="STRING" id="200361.A0A453D1I6"/>
<proteinExistence type="inferred from homology"/>
<dbReference type="AlphaFoldDB" id="A0A453D1I6"/>
<evidence type="ECO:0000256" key="1">
    <source>
        <dbReference type="ARBA" id="ARBA00010992"/>
    </source>
</evidence>
<evidence type="ECO:0000313" key="5">
    <source>
        <dbReference type="Proteomes" id="UP000015105"/>
    </source>
</evidence>
<keyword evidence="2" id="KW-0813">Transport</keyword>
<dbReference type="FunFam" id="1.20.1250.20:FF:000652">
    <property type="entry name" value="Os02g0574500 protein"/>
    <property type="match status" value="1"/>
</dbReference>
<reference evidence="4" key="3">
    <citation type="journal article" date="2017" name="Nature">
        <title>Genome sequence of the progenitor of the wheat D genome Aegilops tauschii.</title>
        <authorList>
            <person name="Luo M.C."/>
            <person name="Gu Y.Q."/>
            <person name="Puiu D."/>
            <person name="Wang H."/>
            <person name="Twardziok S.O."/>
            <person name="Deal K.R."/>
            <person name="Huo N."/>
            <person name="Zhu T."/>
            <person name="Wang L."/>
            <person name="Wang Y."/>
            <person name="McGuire P.E."/>
            <person name="Liu S."/>
            <person name="Long H."/>
            <person name="Ramasamy R.K."/>
            <person name="Rodriguez J.C."/>
            <person name="Van S.L."/>
            <person name="Yuan L."/>
            <person name="Wang Z."/>
            <person name="Xia Z."/>
            <person name="Xiao L."/>
            <person name="Anderson O.D."/>
            <person name="Ouyang S."/>
            <person name="Liang Y."/>
            <person name="Zimin A.V."/>
            <person name="Pertea G."/>
            <person name="Qi P."/>
            <person name="Bennetzen J.L."/>
            <person name="Dai X."/>
            <person name="Dawson M.W."/>
            <person name="Muller H.G."/>
            <person name="Kugler K."/>
            <person name="Rivarola-Duarte L."/>
            <person name="Spannagl M."/>
            <person name="Mayer K.F.X."/>
            <person name="Lu F.H."/>
            <person name="Bevan M.W."/>
            <person name="Leroy P."/>
            <person name="Li P."/>
            <person name="You F.M."/>
            <person name="Sun Q."/>
            <person name="Liu Z."/>
            <person name="Lyons E."/>
            <person name="Wicker T."/>
            <person name="Salzberg S.L."/>
            <person name="Devos K.M."/>
            <person name="Dvorak J."/>
        </authorList>
    </citation>
    <scope>NUCLEOTIDE SEQUENCE [LARGE SCALE GENOMIC DNA]</scope>
    <source>
        <strain evidence="4">cv. AL8/78</strain>
    </source>
</reference>
<comment type="similarity">
    <text evidence="1">Belongs to the major facilitator superfamily. Sugar transporter (TC 2.A.1.1) family.</text>
</comment>
<evidence type="ECO:0000256" key="3">
    <source>
        <dbReference type="SAM" id="Phobius"/>
    </source>
</evidence>
<reference evidence="4" key="5">
    <citation type="journal article" date="2021" name="G3 (Bethesda)">
        <title>Aegilops tauschii genome assembly Aet v5.0 features greater sequence contiguity and improved annotation.</title>
        <authorList>
            <person name="Wang L."/>
            <person name="Zhu T."/>
            <person name="Rodriguez J.C."/>
            <person name="Deal K.R."/>
            <person name="Dubcovsky J."/>
            <person name="McGuire P.E."/>
            <person name="Lux T."/>
            <person name="Spannagl M."/>
            <person name="Mayer K.F.X."/>
            <person name="Baldrich P."/>
            <person name="Meyers B.C."/>
            <person name="Huo N."/>
            <person name="Gu Y.Q."/>
            <person name="Zhou H."/>
            <person name="Devos K.M."/>
            <person name="Bennetzen J.L."/>
            <person name="Unver T."/>
            <person name="Budak H."/>
            <person name="Gulick P.J."/>
            <person name="Galiba G."/>
            <person name="Kalapos B."/>
            <person name="Nelson D.R."/>
            <person name="Li P."/>
            <person name="You F.M."/>
            <person name="Luo M.C."/>
            <person name="Dvorak J."/>
        </authorList>
    </citation>
    <scope>NUCLEOTIDE SEQUENCE [LARGE SCALE GENOMIC DNA]</scope>
    <source>
        <strain evidence="4">cv. AL8/78</strain>
    </source>
</reference>
<evidence type="ECO:0000313" key="4">
    <source>
        <dbReference type="EnsemblPlants" id="AET2Gv21055000.4"/>
    </source>
</evidence>
<reference evidence="5" key="1">
    <citation type="journal article" date="2014" name="Science">
        <title>Ancient hybridizations among the ancestral genomes of bread wheat.</title>
        <authorList>
            <consortium name="International Wheat Genome Sequencing Consortium,"/>
            <person name="Marcussen T."/>
            <person name="Sandve S.R."/>
            <person name="Heier L."/>
            <person name="Spannagl M."/>
            <person name="Pfeifer M."/>
            <person name="Jakobsen K.S."/>
            <person name="Wulff B.B."/>
            <person name="Steuernagel B."/>
            <person name="Mayer K.F."/>
            <person name="Olsen O.A."/>
        </authorList>
    </citation>
    <scope>NUCLEOTIDE SEQUENCE [LARGE SCALE GENOMIC DNA]</scope>
    <source>
        <strain evidence="5">cv. AL8/78</strain>
    </source>
</reference>
<dbReference type="Gramene" id="AET2Gv21055000.4">
    <property type="protein sequence ID" value="AET2Gv21055000.4"/>
    <property type="gene ID" value="AET2Gv21055000"/>
</dbReference>
<feature type="transmembrane region" description="Helical" evidence="3">
    <location>
        <begin position="312"/>
        <end position="333"/>
    </location>
</feature>
<dbReference type="InterPro" id="IPR045262">
    <property type="entry name" value="STP/PLT_plant"/>
</dbReference>
<keyword evidence="3" id="KW-0812">Transmembrane</keyword>
<organism evidence="4 5">
    <name type="scientific">Aegilops tauschii subsp. strangulata</name>
    <name type="common">Goatgrass</name>
    <dbReference type="NCBI Taxonomy" id="200361"/>
    <lineage>
        <taxon>Eukaryota</taxon>
        <taxon>Viridiplantae</taxon>
        <taxon>Streptophyta</taxon>
        <taxon>Embryophyta</taxon>
        <taxon>Tracheophyta</taxon>
        <taxon>Spermatophyta</taxon>
        <taxon>Magnoliopsida</taxon>
        <taxon>Liliopsida</taxon>
        <taxon>Poales</taxon>
        <taxon>Poaceae</taxon>
        <taxon>BOP clade</taxon>
        <taxon>Pooideae</taxon>
        <taxon>Triticodae</taxon>
        <taxon>Triticeae</taxon>
        <taxon>Triticinae</taxon>
        <taxon>Aegilops</taxon>
    </lineage>
</organism>
<reference evidence="5" key="2">
    <citation type="journal article" date="2017" name="Nat. Plants">
        <title>The Aegilops tauschii genome reveals multiple impacts of transposons.</title>
        <authorList>
            <person name="Zhao G."/>
            <person name="Zou C."/>
            <person name="Li K."/>
            <person name="Wang K."/>
            <person name="Li T."/>
            <person name="Gao L."/>
            <person name="Zhang X."/>
            <person name="Wang H."/>
            <person name="Yang Z."/>
            <person name="Liu X."/>
            <person name="Jiang W."/>
            <person name="Mao L."/>
            <person name="Kong X."/>
            <person name="Jiao Y."/>
            <person name="Jia J."/>
        </authorList>
    </citation>
    <scope>NUCLEOTIDE SEQUENCE [LARGE SCALE GENOMIC DNA]</scope>
    <source>
        <strain evidence="5">cv. AL8/78</strain>
    </source>
</reference>
<dbReference type="PANTHER" id="PTHR23500">
    <property type="entry name" value="SOLUTE CARRIER FAMILY 2, FACILITATED GLUCOSE TRANSPORTER"/>
    <property type="match status" value="1"/>
</dbReference>
<dbReference type="InterPro" id="IPR036259">
    <property type="entry name" value="MFS_trans_sf"/>
</dbReference>
<accession>A0A453D1I6</accession>
<name>A0A453D1I6_AEGTS</name>
<protein>
    <submittedName>
        <fullName evidence="4">Uncharacterized protein</fullName>
    </submittedName>
</protein>
<dbReference type="EnsemblPlants" id="AET2Gv21055000.4">
    <property type="protein sequence ID" value="AET2Gv21055000.4"/>
    <property type="gene ID" value="AET2Gv21055000"/>
</dbReference>
<reference evidence="4" key="4">
    <citation type="submission" date="2019-03" db="UniProtKB">
        <authorList>
            <consortium name="EnsemblPlants"/>
        </authorList>
    </citation>
    <scope>IDENTIFICATION</scope>
</reference>
<keyword evidence="5" id="KW-1185">Reference proteome</keyword>
<dbReference type="Proteomes" id="UP000015105">
    <property type="component" value="Chromosome 2D"/>
</dbReference>
<sequence length="424" mass="47505">FKRQAHQFIYLEIQIAKVGVVSMQSYWPPFIPNAAMEKPEMHSLYSDYAHIFDMSAENARLGCYIAPKIGHLPVLLKRYVLLTGSAILTIIIRYRALLDRWILQKCAISHSQGAPVQSTMMLRSCWQCRSLPLFLGIGVLMARLCSYITIQSHNNNRQVIRGIEANLEGDSIIKSNELCNQQSVLPSLLGSKHEYLRLLLHFICSTAIFKGHTAPKVVSFKGRSIQKNYDISALWSIVAKNGQYLTFIGALVTLQIFLQMNRVNTTTSLLPMLIQATSSRSKAAVFSKMVIILVNSCGILGSAFTTKNHGRAATLTVSIVLMVFCQMAIPLIVEFHIGFGGGSRMLRGYTAAMFLLTCVVSCGLSWSWGSMFWTFPGKKVHSAGQLLGMALNLALCYGQMQFFLMMLWRLKNAILAYYAMWIWS</sequence>
<feature type="transmembrane region" description="Helical" evidence="3">
    <location>
        <begin position="345"/>
        <end position="366"/>
    </location>
</feature>